<protein>
    <recommendedName>
        <fullName evidence="4">Mediator of RNA polymerase II transcription subunit 11</fullName>
    </recommendedName>
    <alternativeName>
        <fullName evidence="4">Mediator complex subunit 11</fullName>
    </alternativeName>
</protein>
<dbReference type="Pfam" id="PF10280">
    <property type="entry name" value="Med11"/>
    <property type="match status" value="1"/>
</dbReference>
<comment type="subunit">
    <text evidence="4">Component of the Mediator complex.</text>
</comment>
<keyword evidence="7" id="KW-1185">Reference proteome</keyword>
<dbReference type="GeneID" id="87895595"/>
<keyword evidence="4" id="KW-0805">Transcription regulation</keyword>
<dbReference type="RefSeq" id="XP_062734674.1">
    <property type="nucleotide sequence ID" value="XM_062876113.1"/>
</dbReference>
<sequence>MNPQPPTPQEQPIDIHTPFTLPEHLSHLASTDRDITSLLTPVIASLTALSTPPSPTSPNAPQEAFKSAQTSYFRTIDRISKHLNRQIYALEEANIISLAATSSNQQPSQSAENPDSQPGASQPDGTKDTKKVARLDPDGTGKYGKLDVGRLNLASSTTERDVEAETWERVKAHFAGMAEAQGVNTGDRMQE</sequence>
<feature type="region of interest" description="Disordered" evidence="5">
    <location>
        <begin position="101"/>
        <end position="146"/>
    </location>
</feature>
<evidence type="ECO:0000256" key="1">
    <source>
        <dbReference type="ARBA" id="ARBA00004123"/>
    </source>
</evidence>
<organism evidence="6 7">
    <name type="scientific">Podospora bellae-mahoneyi</name>
    <dbReference type="NCBI Taxonomy" id="2093777"/>
    <lineage>
        <taxon>Eukaryota</taxon>
        <taxon>Fungi</taxon>
        <taxon>Dikarya</taxon>
        <taxon>Ascomycota</taxon>
        <taxon>Pezizomycotina</taxon>
        <taxon>Sordariomycetes</taxon>
        <taxon>Sordariomycetidae</taxon>
        <taxon>Sordariales</taxon>
        <taxon>Podosporaceae</taxon>
        <taxon>Podospora</taxon>
    </lineage>
</organism>
<feature type="compositionally biased region" description="Polar residues" evidence="5">
    <location>
        <begin position="101"/>
        <end position="124"/>
    </location>
</feature>
<keyword evidence="3 4" id="KW-0539">Nucleus</keyword>
<reference evidence="6 7" key="1">
    <citation type="journal article" date="2023" name="bioRxiv">
        <title>High-quality genome assemblies of four members of thePodospora anserinaspecies complex.</title>
        <authorList>
            <person name="Ament-Velasquez S.L."/>
            <person name="Vogan A.A."/>
            <person name="Wallerman O."/>
            <person name="Hartmann F."/>
            <person name="Gautier V."/>
            <person name="Silar P."/>
            <person name="Giraud T."/>
            <person name="Johannesson H."/>
        </authorList>
    </citation>
    <scope>NUCLEOTIDE SEQUENCE [LARGE SCALE GENOMIC DNA]</scope>
    <source>
        <strain evidence="6 7">CBS 112042</strain>
    </source>
</reference>
<feature type="compositionally biased region" description="Basic and acidic residues" evidence="5">
    <location>
        <begin position="125"/>
        <end position="146"/>
    </location>
</feature>
<comment type="subcellular location">
    <subcellularLocation>
        <location evidence="1 4">Nucleus</location>
    </subcellularLocation>
</comment>
<accession>A0ABR0FNZ3</accession>
<evidence type="ECO:0000256" key="3">
    <source>
        <dbReference type="ARBA" id="ARBA00023242"/>
    </source>
</evidence>
<comment type="caution">
    <text evidence="6">The sequence shown here is derived from an EMBL/GenBank/DDBJ whole genome shotgun (WGS) entry which is preliminary data.</text>
</comment>
<evidence type="ECO:0000313" key="7">
    <source>
        <dbReference type="Proteomes" id="UP001322138"/>
    </source>
</evidence>
<proteinExistence type="inferred from homology"/>
<evidence type="ECO:0000256" key="2">
    <source>
        <dbReference type="ARBA" id="ARBA00008186"/>
    </source>
</evidence>
<keyword evidence="4" id="KW-0804">Transcription</keyword>
<comment type="function">
    <text evidence="4">Component of the Mediator complex, a coactivator involved in the regulated transcription of nearly all RNA polymerase II-dependent genes. Mediator functions as a bridge to convey information from gene-specific regulatory proteins to the basal RNA polymerase II transcription machinery. Mediator is recruited to promoters by direct interactions with regulatory proteins and serves as a scaffold for the assembly of a functional pre-initiation complex with RNA polymerase II and the general transcription factors.</text>
</comment>
<comment type="similarity">
    <text evidence="2 4">Belongs to the Mediator complex subunit 11 family.</text>
</comment>
<evidence type="ECO:0000313" key="6">
    <source>
        <dbReference type="EMBL" id="KAK4645698.1"/>
    </source>
</evidence>
<dbReference type="EMBL" id="JAFFGZ010000004">
    <property type="protein sequence ID" value="KAK4645698.1"/>
    <property type="molecule type" value="Genomic_DNA"/>
</dbReference>
<dbReference type="Proteomes" id="UP001322138">
    <property type="component" value="Unassembled WGS sequence"/>
</dbReference>
<dbReference type="InterPro" id="IPR019404">
    <property type="entry name" value="Mediator_Med11"/>
</dbReference>
<name>A0ABR0FNZ3_9PEZI</name>
<gene>
    <name evidence="4" type="primary">MED11</name>
    <name evidence="6" type="ORF">QC761_203820</name>
</gene>
<evidence type="ECO:0000256" key="5">
    <source>
        <dbReference type="SAM" id="MobiDB-lite"/>
    </source>
</evidence>
<dbReference type="Gene3D" id="1.10.287.3490">
    <property type="match status" value="1"/>
</dbReference>
<evidence type="ECO:0000256" key="4">
    <source>
        <dbReference type="RuleBase" id="RU364147"/>
    </source>
</evidence>
<keyword evidence="4" id="KW-0010">Activator</keyword>